<dbReference type="Proteomes" id="UP000238479">
    <property type="component" value="Chromosome 7"/>
</dbReference>
<sequence>MLKYCAPLGNVCSNQVVSLYQLMQRCEDISLGTFVYPVLIKSSGSAGIAFHAHVVKLGLGSDHYVRNATLSVYLKYGPVEHA</sequence>
<protein>
    <submittedName>
        <fullName evidence="1">Uncharacterized protein</fullName>
    </submittedName>
</protein>
<keyword evidence="2" id="KW-1185">Reference proteome</keyword>
<dbReference type="Gramene" id="PRQ19592">
    <property type="protein sequence ID" value="PRQ19592"/>
    <property type="gene ID" value="RchiOBHm_Chr7g0218861"/>
</dbReference>
<name>A0A2P6PCF7_ROSCH</name>
<organism evidence="1 2">
    <name type="scientific">Rosa chinensis</name>
    <name type="common">China rose</name>
    <dbReference type="NCBI Taxonomy" id="74649"/>
    <lineage>
        <taxon>Eukaryota</taxon>
        <taxon>Viridiplantae</taxon>
        <taxon>Streptophyta</taxon>
        <taxon>Embryophyta</taxon>
        <taxon>Tracheophyta</taxon>
        <taxon>Spermatophyta</taxon>
        <taxon>Magnoliopsida</taxon>
        <taxon>eudicotyledons</taxon>
        <taxon>Gunneridae</taxon>
        <taxon>Pentapetalae</taxon>
        <taxon>rosids</taxon>
        <taxon>fabids</taxon>
        <taxon>Rosales</taxon>
        <taxon>Rosaceae</taxon>
        <taxon>Rosoideae</taxon>
        <taxon>Rosoideae incertae sedis</taxon>
        <taxon>Rosa</taxon>
    </lineage>
</organism>
<dbReference type="EMBL" id="PDCK01000045">
    <property type="protein sequence ID" value="PRQ19592.1"/>
    <property type="molecule type" value="Genomic_DNA"/>
</dbReference>
<proteinExistence type="predicted"/>
<evidence type="ECO:0000313" key="2">
    <source>
        <dbReference type="Proteomes" id="UP000238479"/>
    </source>
</evidence>
<reference evidence="1 2" key="1">
    <citation type="journal article" date="2018" name="Nat. Genet.">
        <title>The Rosa genome provides new insights in the design of modern roses.</title>
        <authorList>
            <person name="Bendahmane M."/>
        </authorList>
    </citation>
    <scope>NUCLEOTIDE SEQUENCE [LARGE SCALE GENOMIC DNA]</scope>
    <source>
        <strain evidence="2">cv. Old Blush</strain>
    </source>
</reference>
<evidence type="ECO:0000313" key="1">
    <source>
        <dbReference type="EMBL" id="PRQ19592.1"/>
    </source>
</evidence>
<comment type="caution">
    <text evidence="1">The sequence shown here is derived from an EMBL/GenBank/DDBJ whole genome shotgun (WGS) entry which is preliminary data.</text>
</comment>
<dbReference type="AlphaFoldDB" id="A0A2P6PCF7"/>
<accession>A0A2P6PCF7</accession>
<gene>
    <name evidence="1" type="ORF">RchiOBHm_Chr7g0218861</name>
</gene>